<reference evidence="1 2" key="1">
    <citation type="submission" date="2018-11" db="EMBL/GenBank/DDBJ databases">
        <authorList>
            <person name="Ye M.-Q."/>
            <person name="Du Z.-J."/>
        </authorList>
    </citation>
    <scope>NUCLEOTIDE SEQUENCE [LARGE SCALE GENOMIC DNA]</scope>
    <source>
        <strain evidence="1 2">U0105</strain>
    </source>
</reference>
<dbReference type="RefSeq" id="WP_124028641.1">
    <property type="nucleotide sequence ID" value="NZ_JBHRSN010000007.1"/>
</dbReference>
<dbReference type="Proteomes" id="UP000275281">
    <property type="component" value="Unassembled WGS sequence"/>
</dbReference>
<evidence type="ECO:0000313" key="2">
    <source>
        <dbReference type="Proteomes" id="UP000275281"/>
    </source>
</evidence>
<dbReference type="EMBL" id="RPOK01000004">
    <property type="protein sequence ID" value="RPJ66010.1"/>
    <property type="molecule type" value="Genomic_DNA"/>
</dbReference>
<proteinExistence type="predicted"/>
<keyword evidence="2" id="KW-1185">Reference proteome</keyword>
<dbReference type="AlphaFoldDB" id="A0A3N5XZ58"/>
<gene>
    <name evidence="1" type="ORF">DRW07_14485</name>
</gene>
<organism evidence="1 2">
    <name type="scientific">Alteromonas sediminis</name>
    <dbReference type="NCBI Taxonomy" id="2259342"/>
    <lineage>
        <taxon>Bacteria</taxon>
        <taxon>Pseudomonadati</taxon>
        <taxon>Pseudomonadota</taxon>
        <taxon>Gammaproteobacteria</taxon>
        <taxon>Alteromonadales</taxon>
        <taxon>Alteromonadaceae</taxon>
        <taxon>Alteromonas/Salinimonas group</taxon>
        <taxon>Alteromonas</taxon>
    </lineage>
</organism>
<dbReference type="OrthoDB" id="9997at2"/>
<protein>
    <submittedName>
        <fullName evidence="1">Uncharacterized protein</fullName>
    </submittedName>
</protein>
<accession>A0A3N5XZ58</accession>
<comment type="caution">
    <text evidence="1">The sequence shown here is derived from an EMBL/GenBank/DDBJ whole genome shotgun (WGS) entry which is preliminary data.</text>
</comment>
<evidence type="ECO:0000313" key="1">
    <source>
        <dbReference type="EMBL" id="RPJ66010.1"/>
    </source>
</evidence>
<sequence>MIRFVKVMAVLVLLAFVGMGSVALLVFEDAPRVMSNTAQQLDNAEVVDSLLKQVQDSISNRDYPSRIKVTDLQLESLQGALRRARLDVNGDVNTTSELSILRGSLALGNDANSHFINVEIWLKEGEGLTVDQVTIGNLTLPGSAALFFFEQGVNLYTNSKAGSELMSSVQRVDLEVGEINVGLKPLAPLLAELRKMDTGSSSPEDTLLAEQTAMYLRVLEAFEKERGVKARSLSDYLQRVFEVAAQRSSPQNAAIHNKAAILSLAVFAGHYRIGNFIGDIQPNKDKPLSPNHWPTLAGRVDLTRHFIISAALKLLSKQGVSLAIGEFKELMDRAEGGSGYSFVDLAADRAGVRFAVEAVDVNRAWAFQQHMKQAVTEDLFFPSISGLQEGYSKQAFTEKFGSVDSNAYSDEVAKIQARIDALPIYISVSAKAN</sequence>
<name>A0A3N5XZ58_9ALTE</name>